<proteinExistence type="predicted"/>
<dbReference type="Proteomes" id="UP000018763">
    <property type="component" value="Chromosome"/>
</dbReference>
<keyword evidence="2" id="KW-1185">Reference proteome</keyword>
<evidence type="ECO:0000313" key="1">
    <source>
        <dbReference type="EMBL" id="AHC27924.1"/>
    </source>
</evidence>
<accession>V5XJP7</accession>
<dbReference type="EMBL" id="CP006936">
    <property type="protein sequence ID" value="AHC27924.1"/>
    <property type="molecule type" value="Genomic_DNA"/>
</dbReference>
<dbReference type="AlphaFoldDB" id="V5XJP7"/>
<protein>
    <submittedName>
        <fullName evidence="1">Uncharacterized protein</fullName>
    </submittedName>
</protein>
<evidence type="ECO:0000313" key="2">
    <source>
        <dbReference type="Proteomes" id="UP000018763"/>
    </source>
</evidence>
<organism evidence="1 2">
    <name type="scientific">Mycolicibacterium neoaurum VKM Ac-1815D</name>
    <dbReference type="NCBI Taxonomy" id="700508"/>
    <lineage>
        <taxon>Bacteria</taxon>
        <taxon>Bacillati</taxon>
        <taxon>Actinomycetota</taxon>
        <taxon>Actinomycetes</taxon>
        <taxon>Mycobacteriales</taxon>
        <taxon>Mycobacteriaceae</taxon>
        <taxon>Mycolicibacterium</taxon>
    </lineage>
</organism>
<sequence length="35" mass="3812">MPEFAHAFTLASSLATVVPQLHSPIDEHGLRVRPS</sequence>
<reference evidence="1 2" key="1">
    <citation type="journal article" date="2014" name="Genome Announc.">
        <title>Complete Genome Sequence of Sterol-Transforming Mycobacterium neoaurum Strain VKM Ac-1815D.</title>
        <authorList>
            <person name="Shtratnikova V.Y."/>
            <person name="Bragin E.Y."/>
            <person name="Dovbnya D.V."/>
            <person name="Pekov Y.A."/>
            <person name="Schelkunov M.I."/>
            <person name="Strizhov N."/>
            <person name="Ivashina T.V."/>
            <person name="Ashapkin V.V."/>
            <person name="Donova M.V."/>
        </authorList>
    </citation>
    <scope>NUCLEOTIDE SEQUENCE [LARGE SCALE GENOMIC DNA]</scope>
    <source>
        <strain evidence="1 2">VKM Ac-1815D</strain>
    </source>
</reference>
<gene>
    <name evidence="1" type="ORF">D174_12305</name>
</gene>
<name>V5XJP7_MYCNE</name>